<name>A0A060N9B2_CLOBO</name>
<accession>A0A060N9B2</accession>
<dbReference type="RefSeq" id="WP_030031754.1">
    <property type="nucleotide sequence ID" value="NZ_BA000058.1"/>
</dbReference>
<dbReference type="GO" id="GO:0005524">
    <property type="term" value="F:ATP binding"/>
    <property type="evidence" value="ECO:0007669"/>
    <property type="project" value="UniProtKB-KW"/>
</dbReference>
<dbReference type="HOGENOM" id="CLU_2354763_0_0_9"/>
<reference evidence="1" key="1">
    <citation type="submission" date="2013-10" db="EMBL/GenBank/DDBJ databases">
        <title>Draft genome sequence of Clostridium botulinum type B strain Osaka05.</title>
        <authorList>
            <person name="Sakaguchi Y."/>
            <person name="Hosomi K."/>
            <person name="Uchiyama J."/>
            <person name="Ogura Y."/>
            <person name="Sakaguchi M."/>
            <person name="Kohda T."/>
            <person name="Mukamoto M."/>
            <person name="Misawa N."/>
            <person name="Matsuzaki S."/>
            <person name="Hayashi T."/>
            <person name="Kozaki S."/>
        </authorList>
    </citation>
    <scope>NUCLEOTIDE SEQUENCE</scope>
    <source>
        <strain evidence="1">Osaka05</strain>
    </source>
</reference>
<evidence type="ECO:0000313" key="1">
    <source>
        <dbReference type="EMBL" id="BAO04724.1"/>
    </source>
</evidence>
<gene>
    <name evidence="1" type="ORF">CBO05P1_005</name>
</gene>
<dbReference type="Proteomes" id="UP000054164">
    <property type="component" value="Unassembled WGS sequence"/>
</dbReference>
<keyword evidence="1" id="KW-0547">Nucleotide-binding</keyword>
<organism evidence="1">
    <name type="scientific">Clostridium botulinum B str. Osaka05</name>
    <dbReference type="NCBI Taxonomy" id="1407017"/>
    <lineage>
        <taxon>Bacteria</taxon>
        <taxon>Bacillati</taxon>
        <taxon>Bacillota</taxon>
        <taxon>Clostridia</taxon>
        <taxon>Eubacteriales</taxon>
        <taxon>Clostridiaceae</taxon>
        <taxon>Clostridium</taxon>
    </lineage>
</organism>
<protein>
    <submittedName>
        <fullName evidence="1">ATP-binding region ATPase domain protein</fullName>
    </submittedName>
</protein>
<dbReference type="EMBL" id="BA000058">
    <property type="protein sequence ID" value="BAO04724.1"/>
    <property type="molecule type" value="Genomic_DNA"/>
</dbReference>
<proteinExistence type="predicted"/>
<dbReference type="AlphaFoldDB" id="A0A060N9B2"/>
<keyword evidence="1" id="KW-0067">ATP-binding</keyword>
<sequence>MSKHEYGYDIEKDMKELYGESYEQINNIRVSLAESVLTTGQTMCNLMSIIQNPIPVGQQELDKWIKDKDVFLKTVENQCDLIASFVKDYHVKQFKK</sequence>